<dbReference type="PANTHER" id="PTHR45947:SF13">
    <property type="entry name" value="TRANSFERASE"/>
    <property type="match status" value="1"/>
</dbReference>
<keyword evidence="3" id="KW-1185">Reference proteome</keyword>
<organism evidence="2 3">
    <name type="scientific">Deinococcus aerolatus</name>
    <dbReference type="NCBI Taxonomy" id="522487"/>
    <lineage>
        <taxon>Bacteria</taxon>
        <taxon>Thermotogati</taxon>
        <taxon>Deinococcota</taxon>
        <taxon>Deinococci</taxon>
        <taxon>Deinococcales</taxon>
        <taxon>Deinococcaceae</taxon>
        <taxon>Deinococcus</taxon>
    </lineage>
</organism>
<proteinExistence type="predicted"/>
<dbReference type="Pfam" id="PF00534">
    <property type="entry name" value="Glycos_transf_1"/>
    <property type="match status" value="1"/>
</dbReference>
<gene>
    <name evidence="2" type="ORF">GCM10010840_35240</name>
</gene>
<name>A0ABQ2GG73_9DEIO</name>
<dbReference type="Gene3D" id="3.40.50.2000">
    <property type="entry name" value="Glycogen Phosphorylase B"/>
    <property type="match status" value="2"/>
</dbReference>
<dbReference type="GO" id="GO:0016740">
    <property type="term" value="F:transferase activity"/>
    <property type="evidence" value="ECO:0007669"/>
    <property type="project" value="UniProtKB-KW"/>
</dbReference>
<dbReference type="RefSeq" id="WP_229723753.1">
    <property type="nucleotide sequence ID" value="NZ_BMOL01000031.1"/>
</dbReference>
<dbReference type="InterPro" id="IPR001296">
    <property type="entry name" value="Glyco_trans_1"/>
</dbReference>
<feature type="domain" description="Glycosyl transferase family 1" evidence="1">
    <location>
        <begin position="207"/>
        <end position="358"/>
    </location>
</feature>
<comment type="caution">
    <text evidence="2">The sequence shown here is derived from an EMBL/GenBank/DDBJ whole genome shotgun (WGS) entry which is preliminary data.</text>
</comment>
<protein>
    <submittedName>
        <fullName evidence="2">Glycosyl transferase family 1</fullName>
    </submittedName>
</protein>
<sequence length="385" mass="42425">MVHNHYQQPGGEDESFLAESGLLSASGHNVVRYTVHSNEVQNLGVLRTAAYTIWNPYSFRKITQLIKDNQIQVVHFQNTFPLISPAAYYAAHKAGAVVIQALRNYRMTCVNGLLYRDGNVCELCVGRFAPTPGILHRCYRGSVAGSAVVAGMVSTHKLIGTYRRQVDLFVATSEFVRQKYIEAGIEAAQIVVKPNVVAPDPGVGDGKGGYALYVGRLTDEKGIRTLLKTWELGRLTLPLKIVGEGPLKSEVEQAAARNIGIQYLGPLSLTETHTLMGDAKVLVVPSEWHEPFGRVLIEAFAKGTPVVAARMGGLIELVTVGQTGELFRPGDSEDLIEKIVMLTASPDHLAKLRQNCREAYLNLYAPERNHELLMNIYQEAFQRRA</sequence>
<reference evidence="3" key="1">
    <citation type="journal article" date="2019" name="Int. J. Syst. Evol. Microbiol.">
        <title>The Global Catalogue of Microorganisms (GCM) 10K type strain sequencing project: providing services to taxonomists for standard genome sequencing and annotation.</title>
        <authorList>
            <consortium name="The Broad Institute Genomics Platform"/>
            <consortium name="The Broad Institute Genome Sequencing Center for Infectious Disease"/>
            <person name="Wu L."/>
            <person name="Ma J."/>
        </authorList>
    </citation>
    <scope>NUCLEOTIDE SEQUENCE [LARGE SCALE GENOMIC DNA]</scope>
    <source>
        <strain evidence="3">JCM 15442</strain>
    </source>
</reference>
<dbReference type="PANTHER" id="PTHR45947">
    <property type="entry name" value="SULFOQUINOVOSYL TRANSFERASE SQD2"/>
    <property type="match status" value="1"/>
</dbReference>
<keyword evidence="2" id="KW-0808">Transferase</keyword>
<dbReference type="InterPro" id="IPR050194">
    <property type="entry name" value="Glycosyltransferase_grp1"/>
</dbReference>
<evidence type="ECO:0000259" key="1">
    <source>
        <dbReference type="Pfam" id="PF00534"/>
    </source>
</evidence>
<dbReference type="SUPFAM" id="SSF53756">
    <property type="entry name" value="UDP-Glycosyltransferase/glycogen phosphorylase"/>
    <property type="match status" value="1"/>
</dbReference>
<accession>A0ABQ2GG73</accession>
<evidence type="ECO:0000313" key="2">
    <source>
        <dbReference type="EMBL" id="GGL94173.1"/>
    </source>
</evidence>
<dbReference type="Proteomes" id="UP000639973">
    <property type="component" value="Unassembled WGS sequence"/>
</dbReference>
<evidence type="ECO:0000313" key="3">
    <source>
        <dbReference type="Proteomes" id="UP000639973"/>
    </source>
</evidence>
<dbReference type="EMBL" id="BMOL01000031">
    <property type="protein sequence ID" value="GGL94173.1"/>
    <property type="molecule type" value="Genomic_DNA"/>
</dbReference>